<proteinExistence type="predicted"/>
<sequence length="207" mass="24510">MHIFGISDIHLEFRPEDNDFSFTSKWPAADVLVLAGDIGSPIQRYQQYKRFLEHVKRTYQTVVFISGNHEYYGCNYDRDNVIRLLQTLADSTGCHFLHRDSIVVNSVRFIGATLWSIIRSHESINDFSQGVFIEQLDYVQEFGRDSEFIQHCLKDTDIPTVVITHHLPSRRLIHDRFRHFDNSSCRVAKYEALDIWVYTRIRRHYLR</sequence>
<dbReference type="EMBL" id="MN739448">
    <property type="protein sequence ID" value="QHT05005.1"/>
    <property type="molecule type" value="Genomic_DNA"/>
</dbReference>
<dbReference type="InterPro" id="IPR004843">
    <property type="entry name" value="Calcineurin-like_PHP"/>
</dbReference>
<evidence type="ECO:0000313" key="2">
    <source>
        <dbReference type="EMBL" id="QHT05005.1"/>
    </source>
</evidence>
<dbReference type="InterPro" id="IPR029052">
    <property type="entry name" value="Metallo-depent_PP-like"/>
</dbReference>
<protein>
    <recommendedName>
        <fullName evidence="1">Calcineurin-like phosphoesterase domain-containing protein</fullName>
    </recommendedName>
</protein>
<dbReference type="PANTHER" id="PTHR37844">
    <property type="entry name" value="SER/THR PROTEIN PHOSPHATASE SUPERFAMILY (AFU_ORTHOLOGUE AFUA_1G14840)"/>
    <property type="match status" value="1"/>
</dbReference>
<feature type="domain" description="Calcineurin-like phosphoesterase" evidence="1">
    <location>
        <begin position="1"/>
        <end position="197"/>
    </location>
</feature>
<reference evidence="2" key="1">
    <citation type="journal article" date="2020" name="Nature">
        <title>Giant virus diversity and host interactions through global metagenomics.</title>
        <authorList>
            <person name="Schulz F."/>
            <person name="Roux S."/>
            <person name="Paez-Espino D."/>
            <person name="Jungbluth S."/>
            <person name="Walsh D.A."/>
            <person name="Denef V.J."/>
            <person name="McMahon K.D."/>
            <person name="Konstantinidis K.T."/>
            <person name="Eloe-Fadrosh E.A."/>
            <person name="Kyrpides N.C."/>
            <person name="Woyke T."/>
        </authorList>
    </citation>
    <scope>NUCLEOTIDE SEQUENCE</scope>
    <source>
        <strain evidence="2">GVMAG-M-3300021354-14</strain>
    </source>
</reference>
<dbReference type="PANTHER" id="PTHR37844:SF1">
    <property type="entry name" value="CALCINEURIN-LIKE PHOSPHOESTERASE DOMAIN-CONTAINING PROTEIN"/>
    <property type="match status" value="1"/>
</dbReference>
<dbReference type="SUPFAM" id="SSF56300">
    <property type="entry name" value="Metallo-dependent phosphatases"/>
    <property type="match status" value="1"/>
</dbReference>
<dbReference type="Pfam" id="PF00149">
    <property type="entry name" value="Metallophos"/>
    <property type="match status" value="1"/>
</dbReference>
<dbReference type="AlphaFoldDB" id="A0A6C0CNF9"/>
<accession>A0A6C0CNF9</accession>
<organism evidence="2">
    <name type="scientific">viral metagenome</name>
    <dbReference type="NCBI Taxonomy" id="1070528"/>
    <lineage>
        <taxon>unclassified sequences</taxon>
        <taxon>metagenomes</taxon>
        <taxon>organismal metagenomes</taxon>
    </lineage>
</organism>
<name>A0A6C0CNF9_9ZZZZ</name>
<dbReference type="GO" id="GO:0016787">
    <property type="term" value="F:hydrolase activity"/>
    <property type="evidence" value="ECO:0007669"/>
    <property type="project" value="InterPro"/>
</dbReference>
<dbReference type="Gene3D" id="3.60.21.10">
    <property type="match status" value="1"/>
</dbReference>
<evidence type="ECO:0000259" key="1">
    <source>
        <dbReference type="Pfam" id="PF00149"/>
    </source>
</evidence>